<reference evidence="1" key="2">
    <citation type="submission" date="2020-09" db="EMBL/GenBank/DDBJ databases">
        <authorList>
            <person name="Sun Q."/>
            <person name="Zhou Y."/>
        </authorList>
    </citation>
    <scope>NUCLEOTIDE SEQUENCE</scope>
    <source>
        <strain evidence="1">CGMCC 1.12777</strain>
    </source>
</reference>
<dbReference type="EMBL" id="BMFV01000019">
    <property type="protein sequence ID" value="GGH83929.1"/>
    <property type="molecule type" value="Genomic_DNA"/>
</dbReference>
<organism evidence="1 2">
    <name type="scientific">Pullulanibacillus pueri</name>
    <dbReference type="NCBI Taxonomy" id="1437324"/>
    <lineage>
        <taxon>Bacteria</taxon>
        <taxon>Bacillati</taxon>
        <taxon>Bacillota</taxon>
        <taxon>Bacilli</taxon>
        <taxon>Bacillales</taxon>
        <taxon>Sporolactobacillaceae</taxon>
        <taxon>Pullulanibacillus</taxon>
    </lineage>
</organism>
<evidence type="ECO:0000313" key="1">
    <source>
        <dbReference type="EMBL" id="GGH83929.1"/>
    </source>
</evidence>
<accession>A0A8J3EMN7</accession>
<comment type="caution">
    <text evidence="1">The sequence shown here is derived from an EMBL/GenBank/DDBJ whole genome shotgun (WGS) entry which is preliminary data.</text>
</comment>
<dbReference type="InterPro" id="IPR050583">
    <property type="entry name" value="Mycobacterial_A85_antigen"/>
</dbReference>
<dbReference type="SUPFAM" id="SSF53474">
    <property type="entry name" value="alpha/beta-Hydrolases"/>
    <property type="match status" value="1"/>
</dbReference>
<evidence type="ECO:0000313" key="2">
    <source>
        <dbReference type="Proteomes" id="UP000656813"/>
    </source>
</evidence>
<gene>
    <name evidence="1" type="primary">yjcH</name>
    <name evidence="1" type="ORF">GCM10007096_25830</name>
</gene>
<dbReference type="Proteomes" id="UP000656813">
    <property type="component" value="Unassembled WGS sequence"/>
</dbReference>
<dbReference type="RefSeq" id="WP_188497787.1">
    <property type="nucleotide sequence ID" value="NZ_BMFV01000019.1"/>
</dbReference>
<dbReference type="Pfam" id="PF00756">
    <property type="entry name" value="Esterase"/>
    <property type="match status" value="1"/>
</dbReference>
<proteinExistence type="predicted"/>
<evidence type="ECO:0008006" key="3">
    <source>
        <dbReference type="Google" id="ProtNLM"/>
    </source>
</evidence>
<reference evidence="1" key="1">
    <citation type="journal article" date="2014" name="Int. J. Syst. Evol. Microbiol.">
        <title>Complete genome sequence of Corynebacterium casei LMG S-19264T (=DSM 44701T), isolated from a smear-ripened cheese.</title>
        <authorList>
            <consortium name="US DOE Joint Genome Institute (JGI-PGF)"/>
            <person name="Walter F."/>
            <person name="Albersmeier A."/>
            <person name="Kalinowski J."/>
            <person name="Ruckert C."/>
        </authorList>
    </citation>
    <scope>NUCLEOTIDE SEQUENCE</scope>
    <source>
        <strain evidence="1">CGMCC 1.12777</strain>
    </source>
</reference>
<keyword evidence="2" id="KW-1185">Reference proteome</keyword>
<dbReference type="PANTHER" id="PTHR48098:SF3">
    <property type="entry name" value="IRON(III) ENTEROBACTIN ESTERASE"/>
    <property type="match status" value="1"/>
</dbReference>
<sequence length="245" mass="27839">MPAQRTVEDFILTSRFLKTEVKSIIYLPPNYSPLYTYPLVIAQDGRDYFNLGRIAGLTDSLIEKKAIVSPVICAIPYADVKQRWHRYHPDGDQHEAFIKYLVFELLPQLKAKYALDDLASSRTLLGDSLGGTVSFITALRFPHTFGQVIMQSPYVNDKMLHQVATYPEAEKLAIYHTIGLKEDEVKTTWGDLADFLTPNRALHDALKQQGLASYEYKELEGNHTWKTWQADLGNALMAMLAREEA</sequence>
<dbReference type="InterPro" id="IPR029058">
    <property type="entry name" value="AB_hydrolase_fold"/>
</dbReference>
<name>A0A8J3EMN7_9BACL</name>
<dbReference type="PANTHER" id="PTHR48098">
    <property type="entry name" value="ENTEROCHELIN ESTERASE-RELATED"/>
    <property type="match status" value="1"/>
</dbReference>
<dbReference type="InterPro" id="IPR000801">
    <property type="entry name" value="Esterase-like"/>
</dbReference>
<dbReference type="Gene3D" id="3.40.50.1820">
    <property type="entry name" value="alpha/beta hydrolase"/>
    <property type="match status" value="1"/>
</dbReference>
<protein>
    <recommendedName>
        <fullName evidence="3">Enterochelin esterase</fullName>
    </recommendedName>
</protein>
<dbReference type="AlphaFoldDB" id="A0A8J3EMN7"/>